<dbReference type="KEGG" id="pbor:BSF38_03905"/>
<evidence type="ECO:0000313" key="1">
    <source>
        <dbReference type="EMBL" id="APW62366.1"/>
    </source>
</evidence>
<proteinExistence type="predicted"/>
<reference evidence="2" key="1">
    <citation type="submission" date="2016-12" db="EMBL/GenBank/DDBJ databases">
        <title>Comparative genomics of four Isosphaeraceae planctomycetes: a common pool of plasmids and glycoside hydrolase genes.</title>
        <authorList>
            <person name="Ivanova A."/>
        </authorList>
    </citation>
    <scope>NUCLEOTIDE SEQUENCE [LARGE SCALE GENOMIC DNA]</scope>
    <source>
        <strain evidence="2">PX4</strain>
    </source>
</reference>
<gene>
    <name evidence="1" type="ORF">BSF38_03905</name>
</gene>
<keyword evidence="2" id="KW-1185">Reference proteome</keyword>
<dbReference type="EMBL" id="CP019082">
    <property type="protein sequence ID" value="APW62366.1"/>
    <property type="molecule type" value="Genomic_DNA"/>
</dbReference>
<sequence length="187" mass="20280">MMAMHVKKSGLLIGVCVLSALTASRLMARKHQEPRDASQPAFTKKGAVNGLPDAIPEGAIPVTFTAEFKMSDMTVTGGAGQFGVDAEVEYHDSRDGTSYMWSLFVMDHVDSKILSRIDYQEQIFSAPAKGEPLKARFQEIVPFRPGTYNVAVQLSEVTGLEDVSVLKNPDRAAACSLATDVKEVTVE</sequence>
<dbReference type="RefSeq" id="WP_076348416.1">
    <property type="nucleotide sequence ID" value="NZ_CP019082.1"/>
</dbReference>
<name>A0A1U7CTY8_9BACT</name>
<protein>
    <submittedName>
        <fullName evidence="1">Uncharacterized protein</fullName>
    </submittedName>
</protein>
<evidence type="ECO:0000313" key="2">
    <source>
        <dbReference type="Proteomes" id="UP000186309"/>
    </source>
</evidence>
<dbReference type="AlphaFoldDB" id="A0A1U7CTY8"/>
<dbReference type="Proteomes" id="UP000186309">
    <property type="component" value="Chromosome"/>
</dbReference>
<organism evidence="1 2">
    <name type="scientific">Paludisphaera borealis</name>
    <dbReference type="NCBI Taxonomy" id="1387353"/>
    <lineage>
        <taxon>Bacteria</taxon>
        <taxon>Pseudomonadati</taxon>
        <taxon>Planctomycetota</taxon>
        <taxon>Planctomycetia</taxon>
        <taxon>Isosphaerales</taxon>
        <taxon>Isosphaeraceae</taxon>
        <taxon>Paludisphaera</taxon>
    </lineage>
</organism>
<accession>A0A1U7CTY8</accession>